<feature type="domain" description="Endonuclease GajA/Old nuclease/RecF-like AAA" evidence="1">
    <location>
        <begin position="1"/>
        <end position="51"/>
    </location>
</feature>
<evidence type="ECO:0000313" key="3">
    <source>
        <dbReference type="Proteomes" id="UP000693672"/>
    </source>
</evidence>
<gene>
    <name evidence="2" type="primary">recF_2</name>
    <name evidence="2" type="ORF">PAESOLCIP111_04848</name>
</gene>
<dbReference type="RefSeq" id="WP_218094558.1">
    <property type="nucleotide sequence ID" value="NZ_CAJVAS010000029.1"/>
</dbReference>
<protein>
    <submittedName>
        <fullName evidence="2">DNA replication and repair protein RecF</fullName>
    </submittedName>
</protein>
<dbReference type="GO" id="GO:0000731">
    <property type="term" value="P:DNA synthesis involved in DNA repair"/>
    <property type="evidence" value="ECO:0007669"/>
    <property type="project" value="TreeGrafter"/>
</dbReference>
<dbReference type="Pfam" id="PF13175">
    <property type="entry name" value="AAA_15"/>
    <property type="match status" value="1"/>
</dbReference>
<dbReference type="AlphaFoldDB" id="A0A916K511"/>
<name>A0A916K511_9BACL</name>
<dbReference type="EMBL" id="CAJVAS010000029">
    <property type="protein sequence ID" value="CAG7644930.1"/>
    <property type="molecule type" value="Genomic_DNA"/>
</dbReference>
<evidence type="ECO:0000259" key="1">
    <source>
        <dbReference type="Pfam" id="PF13175"/>
    </source>
</evidence>
<comment type="caution">
    <text evidence="2">The sequence shown here is derived from an EMBL/GenBank/DDBJ whole genome shotgun (WGS) entry which is preliminary data.</text>
</comment>
<dbReference type="Proteomes" id="UP000693672">
    <property type="component" value="Unassembled WGS sequence"/>
</dbReference>
<accession>A0A916K511</accession>
<proteinExistence type="predicted"/>
<reference evidence="2" key="1">
    <citation type="submission" date="2021-06" db="EMBL/GenBank/DDBJ databases">
        <authorList>
            <person name="Criscuolo A."/>
        </authorList>
    </citation>
    <scope>NUCLEOTIDE SEQUENCE</scope>
    <source>
        <strain evidence="2">CIP111600</strain>
    </source>
</reference>
<dbReference type="InterPro" id="IPR041685">
    <property type="entry name" value="AAA_GajA/Old/RecF-like"/>
</dbReference>
<dbReference type="PANTHER" id="PTHR32182:SF22">
    <property type="entry name" value="ATP-DEPENDENT ENDONUCLEASE, OLD FAMILY-RELATED"/>
    <property type="match status" value="1"/>
</dbReference>
<evidence type="ECO:0000313" key="2">
    <source>
        <dbReference type="EMBL" id="CAG7644930.1"/>
    </source>
</evidence>
<sequence>MKLNSLSIENFRNFSNISVDLTNQNVIFGMNDMGKTNFMYALRFLLDKDIRSVVKNTTNTRYGRIIEIPD</sequence>
<organism evidence="2 3">
    <name type="scientific">Paenibacillus solanacearum</name>
    <dbReference type="NCBI Taxonomy" id="2048548"/>
    <lineage>
        <taxon>Bacteria</taxon>
        <taxon>Bacillati</taxon>
        <taxon>Bacillota</taxon>
        <taxon>Bacilli</taxon>
        <taxon>Bacillales</taxon>
        <taxon>Paenibacillaceae</taxon>
        <taxon>Paenibacillus</taxon>
    </lineage>
</organism>
<dbReference type="PANTHER" id="PTHR32182">
    <property type="entry name" value="DNA REPLICATION AND REPAIR PROTEIN RECF"/>
    <property type="match status" value="1"/>
</dbReference>
<dbReference type="GO" id="GO:0006302">
    <property type="term" value="P:double-strand break repair"/>
    <property type="evidence" value="ECO:0007669"/>
    <property type="project" value="TreeGrafter"/>
</dbReference>
<keyword evidence="3" id="KW-1185">Reference proteome</keyword>